<dbReference type="Proteomes" id="UP001062846">
    <property type="component" value="Chromosome 7"/>
</dbReference>
<evidence type="ECO:0000313" key="1">
    <source>
        <dbReference type="EMBL" id="KAI8545887.1"/>
    </source>
</evidence>
<reference evidence="1" key="1">
    <citation type="submission" date="2022-02" db="EMBL/GenBank/DDBJ databases">
        <title>Plant Genome Project.</title>
        <authorList>
            <person name="Zhang R.-G."/>
        </authorList>
    </citation>
    <scope>NUCLEOTIDE SEQUENCE</scope>
    <source>
        <strain evidence="1">AT1</strain>
    </source>
</reference>
<dbReference type="EMBL" id="CM046394">
    <property type="protein sequence ID" value="KAI8545887.1"/>
    <property type="molecule type" value="Genomic_DNA"/>
</dbReference>
<sequence length="169" mass="18659">MFVPSQAPQSQQMNFAAPPVTPQTTVKPLVPGTPPVLRNVEQYPQLTLGSQLYPPSEDLSLMRLFNETSEALGGLRANPVKKREGKLVPSLSGLTVGTSPKMPLKSLFSFVSLWTTVISVLPFKSSSKKHQSLFSFVSRWTMVILELLVKSRYNSPLATGMIKTRQSVR</sequence>
<accession>A0ACC0MXV8</accession>
<gene>
    <name evidence="1" type="ORF">RHMOL_Rhmol07G0072200</name>
</gene>
<proteinExistence type="predicted"/>
<comment type="caution">
    <text evidence="1">The sequence shown here is derived from an EMBL/GenBank/DDBJ whole genome shotgun (WGS) entry which is preliminary data.</text>
</comment>
<organism evidence="1 2">
    <name type="scientific">Rhododendron molle</name>
    <name type="common">Chinese azalea</name>
    <name type="synonym">Azalea mollis</name>
    <dbReference type="NCBI Taxonomy" id="49168"/>
    <lineage>
        <taxon>Eukaryota</taxon>
        <taxon>Viridiplantae</taxon>
        <taxon>Streptophyta</taxon>
        <taxon>Embryophyta</taxon>
        <taxon>Tracheophyta</taxon>
        <taxon>Spermatophyta</taxon>
        <taxon>Magnoliopsida</taxon>
        <taxon>eudicotyledons</taxon>
        <taxon>Gunneridae</taxon>
        <taxon>Pentapetalae</taxon>
        <taxon>asterids</taxon>
        <taxon>Ericales</taxon>
        <taxon>Ericaceae</taxon>
        <taxon>Ericoideae</taxon>
        <taxon>Rhodoreae</taxon>
        <taxon>Rhododendron</taxon>
    </lineage>
</organism>
<evidence type="ECO:0000313" key="2">
    <source>
        <dbReference type="Proteomes" id="UP001062846"/>
    </source>
</evidence>
<name>A0ACC0MXV8_RHOML</name>
<keyword evidence="2" id="KW-1185">Reference proteome</keyword>
<protein>
    <submittedName>
        <fullName evidence="1">Uncharacterized protein</fullName>
    </submittedName>
</protein>